<dbReference type="InterPro" id="IPR040457">
    <property type="entry name" value="GCP_C"/>
</dbReference>
<comment type="similarity">
    <text evidence="1 5">Belongs to the TUBGCP family.</text>
</comment>
<evidence type="ECO:0000256" key="1">
    <source>
        <dbReference type="ARBA" id="ARBA00010337"/>
    </source>
</evidence>
<comment type="caution">
    <text evidence="8">The sequence shown here is derived from an EMBL/GenBank/DDBJ whole genome shotgun (WGS) entry which is preliminary data.</text>
</comment>
<keyword evidence="2 5" id="KW-0963">Cytoplasm</keyword>
<dbReference type="GO" id="GO:0000922">
    <property type="term" value="C:spindle pole"/>
    <property type="evidence" value="ECO:0007669"/>
    <property type="project" value="InterPro"/>
</dbReference>
<reference evidence="8 9" key="1">
    <citation type="submission" date="2016-08" db="EMBL/GenBank/DDBJ databases">
        <title>Whole genome shotgun sequence of Pichia membranifaciens KS47-1.</title>
        <authorList>
            <person name="Konishi M."/>
            <person name="Ishida M."/>
            <person name="Arakawa T."/>
            <person name="Kato Y."/>
            <person name="Horiuchi J."/>
        </authorList>
    </citation>
    <scope>NUCLEOTIDE SEQUENCE [LARGE SCALE GENOMIC DNA]</scope>
    <source>
        <strain evidence="8 9">KS47-1</strain>
    </source>
</reference>
<dbReference type="InterPro" id="IPR042241">
    <property type="entry name" value="GCP_C_sf"/>
</dbReference>
<dbReference type="Pfam" id="PF04130">
    <property type="entry name" value="GCP_C_terminal"/>
    <property type="match status" value="1"/>
</dbReference>
<dbReference type="GO" id="GO:0051321">
    <property type="term" value="P:meiotic cell cycle"/>
    <property type="evidence" value="ECO:0007669"/>
    <property type="project" value="TreeGrafter"/>
</dbReference>
<keyword evidence="4 5" id="KW-0206">Cytoskeleton</keyword>
<sequence length="791" mass="92793">MDTSRYVSISLKEVDAETFLLGDFTKLSLPSKSKQSSKHDSRVPLNEMQSARDREAAIVRDLLYVITGKEGIYIKYSQEVDETDLFKCFKGFTYRINKDIDINFKDLAKQLSQLGKFYSALFFFAKYFNKACHGKVLSRFCEYIRNFLQDYRSVVCTLFELFDNEASFSIISLHQKLNDITSSSTVPSIANSMHLLYDLVQLIVEENTKRLKNSNLLDMRFENIMKSLKEDIDTNIMDDVFLDSQNSRHVKGGTVLNIIMSQLEKFSGNDRSYNLFHHIYEFVSIYYIQTLNDWLQYGKVLDPFHEFFIVESIPESDSSVYNSYYWTNKYAIKREGLLRQFEPIDFQKQVFLTGKNLSIINECNCQSLIKSSPFNPIKSLQGTNLELIITEAYIRSNKLVYQLLSSGYDLFGFVSLLNKYFLLTDGASFDIFLNDSNHELKRSFSNKASTEIIRSYENAYDTEYKTGIENVVSDLLRIKFERHSLLEDILDIIRTQVTDASEILNASDFGKLTDLLKANVQNNSQSQPSEKSADLEGQRCNKLTISRLNLDVEIPFPLNQVIIDSQKLEYQILFRHSALLKFLEKRFEKSWRELGYQTFWTWTFEDKRVRKWIKRCRFIHTKMYDFLRIYTFYFKYDVIDNNWSNIIRMFQEIEQGEKNFDLSVFKFQMTDFLSSSMCDLLLSQSELASCLYELFTLIVVFHEYVMSLRKALLLMDENLLNIYKHKLNLSIKFNNAKKEEKLTSLIKGIDSYHHTFQRKLAELCEYLGYYGEIDSPKMLLLHSKLVSSFKL</sequence>
<dbReference type="Proteomes" id="UP000186136">
    <property type="component" value="Unassembled WGS sequence"/>
</dbReference>
<dbReference type="InterPro" id="IPR041470">
    <property type="entry name" value="GCP_N"/>
</dbReference>
<keyword evidence="3 5" id="KW-0493">Microtubule</keyword>
<evidence type="ECO:0000256" key="5">
    <source>
        <dbReference type="RuleBase" id="RU363050"/>
    </source>
</evidence>
<dbReference type="PANTHER" id="PTHR19302">
    <property type="entry name" value="GAMMA TUBULIN COMPLEX PROTEIN"/>
    <property type="match status" value="1"/>
</dbReference>
<dbReference type="Gene3D" id="1.20.120.1900">
    <property type="entry name" value="Gamma-tubulin complex, C-terminal domain"/>
    <property type="match status" value="1"/>
</dbReference>
<dbReference type="PANTHER" id="PTHR19302:SF13">
    <property type="entry name" value="GAMMA-TUBULIN COMPLEX COMPONENT 2"/>
    <property type="match status" value="1"/>
</dbReference>
<evidence type="ECO:0000313" key="9">
    <source>
        <dbReference type="Proteomes" id="UP000186136"/>
    </source>
</evidence>
<dbReference type="GO" id="GO:0000930">
    <property type="term" value="C:gamma-tubulin complex"/>
    <property type="evidence" value="ECO:0007669"/>
    <property type="project" value="TreeGrafter"/>
</dbReference>
<organism evidence="8 9">
    <name type="scientific">Pichia membranifaciens</name>
    <dbReference type="NCBI Taxonomy" id="4926"/>
    <lineage>
        <taxon>Eukaryota</taxon>
        <taxon>Fungi</taxon>
        <taxon>Dikarya</taxon>
        <taxon>Ascomycota</taxon>
        <taxon>Saccharomycotina</taxon>
        <taxon>Pichiomycetes</taxon>
        <taxon>Pichiales</taxon>
        <taxon>Pichiaceae</taxon>
        <taxon>Pichia</taxon>
    </lineage>
</organism>
<dbReference type="GO" id="GO:0051011">
    <property type="term" value="F:microtubule minus-end binding"/>
    <property type="evidence" value="ECO:0007669"/>
    <property type="project" value="TreeGrafter"/>
</dbReference>
<feature type="domain" description="Gamma tubulin complex component protein N-terminal" evidence="7">
    <location>
        <begin position="59"/>
        <end position="404"/>
    </location>
</feature>
<dbReference type="InterPro" id="IPR007259">
    <property type="entry name" value="GCP"/>
</dbReference>
<keyword evidence="9" id="KW-1185">Reference proteome</keyword>
<dbReference type="GO" id="GO:0005874">
    <property type="term" value="C:microtubule"/>
    <property type="evidence" value="ECO:0007669"/>
    <property type="project" value="UniProtKB-KW"/>
</dbReference>
<dbReference type="Pfam" id="PF17681">
    <property type="entry name" value="GCP_N_terminal"/>
    <property type="match status" value="1"/>
</dbReference>
<dbReference type="GO" id="GO:0051225">
    <property type="term" value="P:spindle assembly"/>
    <property type="evidence" value="ECO:0007669"/>
    <property type="project" value="TreeGrafter"/>
</dbReference>
<protein>
    <recommendedName>
        <fullName evidence="5">Spindle pole body component</fullName>
    </recommendedName>
</protein>
<dbReference type="GO" id="GO:0044732">
    <property type="term" value="C:mitotic spindle pole body"/>
    <property type="evidence" value="ECO:0007669"/>
    <property type="project" value="TreeGrafter"/>
</dbReference>
<accession>A0A1Q2YJV7</accession>
<evidence type="ECO:0000259" key="6">
    <source>
        <dbReference type="Pfam" id="PF04130"/>
    </source>
</evidence>
<gene>
    <name evidence="8" type="ORF">PMKS-003325</name>
</gene>
<dbReference type="GO" id="GO:0000278">
    <property type="term" value="P:mitotic cell cycle"/>
    <property type="evidence" value="ECO:0007669"/>
    <property type="project" value="TreeGrafter"/>
</dbReference>
<evidence type="ECO:0000256" key="2">
    <source>
        <dbReference type="ARBA" id="ARBA00022490"/>
    </source>
</evidence>
<dbReference type="GO" id="GO:0031122">
    <property type="term" value="P:cytoplasmic microtubule organization"/>
    <property type="evidence" value="ECO:0007669"/>
    <property type="project" value="TreeGrafter"/>
</dbReference>
<comment type="subcellular location">
    <subcellularLocation>
        <location evidence="5">Cytoplasm</location>
        <location evidence="5">Cytoskeleton</location>
        <location evidence="5">Microtubule organizing center</location>
    </subcellularLocation>
</comment>
<evidence type="ECO:0000259" key="7">
    <source>
        <dbReference type="Pfam" id="PF17681"/>
    </source>
</evidence>
<dbReference type="EMBL" id="BDGI01000141">
    <property type="protein sequence ID" value="GAV29820.1"/>
    <property type="molecule type" value="Genomic_DNA"/>
</dbReference>
<feature type="domain" description="Gamma tubulin complex component C-terminal" evidence="6">
    <location>
        <begin position="415"/>
        <end position="778"/>
    </location>
</feature>
<dbReference type="OrthoDB" id="2192946at2759"/>
<evidence type="ECO:0000313" key="8">
    <source>
        <dbReference type="EMBL" id="GAV29820.1"/>
    </source>
</evidence>
<proteinExistence type="inferred from homology"/>
<dbReference type="AlphaFoldDB" id="A0A1Q2YJV7"/>
<evidence type="ECO:0000256" key="3">
    <source>
        <dbReference type="ARBA" id="ARBA00022701"/>
    </source>
</evidence>
<name>A0A1Q2YJV7_9ASCO</name>
<dbReference type="GO" id="GO:0007020">
    <property type="term" value="P:microtubule nucleation"/>
    <property type="evidence" value="ECO:0007669"/>
    <property type="project" value="InterPro"/>
</dbReference>
<evidence type="ECO:0000256" key="4">
    <source>
        <dbReference type="ARBA" id="ARBA00023212"/>
    </source>
</evidence>
<dbReference type="GO" id="GO:0043015">
    <property type="term" value="F:gamma-tubulin binding"/>
    <property type="evidence" value="ECO:0007669"/>
    <property type="project" value="InterPro"/>
</dbReference>